<comment type="catalytic activity">
    <reaction evidence="6">
        <text>L-methionyl-[protein] + [thioredoxin]-disulfide + H2O = L-methionyl-(S)-S-oxide-[protein] + [thioredoxin]-dithiol</text>
        <dbReference type="Rhea" id="RHEA:14217"/>
        <dbReference type="Rhea" id="RHEA-COMP:10698"/>
        <dbReference type="Rhea" id="RHEA-COMP:10700"/>
        <dbReference type="Rhea" id="RHEA-COMP:12313"/>
        <dbReference type="Rhea" id="RHEA-COMP:12315"/>
        <dbReference type="ChEBI" id="CHEBI:15377"/>
        <dbReference type="ChEBI" id="CHEBI:16044"/>
        <dbReference type="ChEBI" id="CHEBI:29950"/>
        <dbReference type="ChEBI" id="CHEBI:44120"/>
        <dbReference type="ChEBI" id="CHEBI:50058"/>
        <dbReference type="EC" id="1.8.4.11"/>
    </reaction>
</comment>
<keyword evidence="3" id="KW-0560">Oxidoreductase</keyword>
<evidence type="ECO:0000256" key="4">
    <source>
        <dbReference type="ARBA" id="ARBA00030273"/>
    </source>
</evidence>
<evidence type="ECO:0000256" key="7">
    <source>
        <dbReference type="ARBA" id="ARBA00048782"/>
    </source>
</evidence>
<name>A0ABR2YB56_9CHLO</name>
<evidence type="ECO:0000256" key="1">
    <source>
        <dbReference type="ARBA" id="ARBA00005591"/>
    </source>
</evidence>
<dbReference type="InterPro" id="IPR002569">
    <property type="entry name" value="Met_Sox_Rdtase_MsrA_dom"/>
</dbReference>
<dbReference type="PANTHER" id="PTHR42799">
    <property type="entry name" value="MITOCHONDRIAL PEPTIDE METHIONINE SULFOXIDE REDUCTASE"/>
    <property type="match status" value="1"/>
</dbReference>
<dbReference type="Gene3D" id="3.30.1060.10">
    <property type="entry name" value="Peptide methionine sulphoxide reductase MsrA"/>
    <property type="match status" value="1"/>
</dbReference>
<dbReference type="NCBIfam" id="TIGR00401">
    <property type="entry name" value="msrA"/>
    <property type="match status" value="1"/>
</dbReference>
<keyword evidence="10" id="KW-1185">Reference proteome</keyword>
<evidence type="ECO:0000256" key="6">
    <source>
        <dbReference type="ARBA" id="ARBA00047806"/>
    </source>
</evidence>
<protein>
    <recommendedName>
        <fullName evidence="2">peptide-methionine (S)-S-oxide reductase</fullName>
        <ecNumber evidence="2">1.8.4.11</ecNumber>
    </recommendedName>
    <alternativeName>
        <fullName evidence="5">Peptide-methionine (S)-S-oxide reductase</fullName>
    </alternativeName>
    <alternativeName>
        <fullName evidence="4">Protein-methionine-S-oxide reductase</fullName>
    </alternativeName>
</protein>
<reference evidence="9 10" key="1">
    <citation type="journal article" date="2024" name="Nat. Commun.">
        <title>Phylogenomics reveals the evolutionary origins of lichenization in chlorophyte algae.</title>
        <authorList>
            <person name="Puginier C."/>
            <person name="Libourel C."/>
            <person name="Otte J."/>
            <person name="Skaloud P."/>
            <person name="Haon M."/>
            <person name="Grisel S."/>
            <person name="Petersen M."/>
            <person name="Berrin J.G."/>
            <person name="Delaux P.M."/>
            <person name="Dal Grande F."/>
            <person name="Keller J."/>
        </authorList>
    </citation>
    <scope>NUCLEOTIDE SEQUENCE [LARGE SCALE GENOMIC DNA]</scope>
    <source>
        <strain evidence="9 10">SAG 216-7</strain>
    </source>
</reference>
<evidence type="ECO:0000313" key="9">
    <source>
        <dbReference type="EMBL" id="KAK9901361.1"/>
    </source>
</evidence>
<dbReference type="SUPFAM" id="SSF55068">
    <property type="entry name" value="Peptide methionine sulfoxide reductase"/>
    <property type="match status" value="1"/>
</dbReference>
<feature type="domain" description="Peptide methionine sulphoxide reductase MsrA" evidence="8">
    <location>
        <begin position="47"/>
        <end position="197"/>
    </location>
</feature>
<gene>
    <name evidence="9" type="ORF">WJX75_008448</name>
</gene>
<sequence length="219" mass="24058">MGFFSKIFGNGETNKGSNEDTLAWARRAKPTCDPAPSTAPAGKQLGTFAGGCFWGLELAYQRVPGVIKTSVGYTGGHDPCPTYNSVCNGSTGHAEAVQVIYEPSEVKYEQLLDTFFEHVDPTTKNRQGNDVGSQYRSAIFYHTPEQKAAAEKAFEEVNEKLARKTFRPVRGNKVVVELSEAGMYYVAENYHQQYLAKGGRMGRGQSAEKGCTEKIRCYG</sequence>
<dbReference type="Pfam" id="PF01625">
    <property type="entry name" value="PMSR"/>
    <property type="match status" value="1"/>
</dbReference>
<comment type="caution">
    <text evidence="9">The sequence shown here is derived from an EMBL/GenBank/DDBJ whole genome shotgun (WGS) entry which is preliminary data.</text>
</comment>
<accession>A0ABR2YB56</accession>
<proteinExistence type="inferred from homology"/>
<evidence type="ECO:0000256" key="3">
    <source>
        <dbReference type="ARBA" id="ARBA00023002"/>
    </source>
</evidence>
<organism evidence="9 10">
    <name type="scientific">Coccomyxa subellipsoidea</name>
    <dbReference type="NCBI Taxonomy" id="248742"/>
    <lineage>
        <taxon>Eukaryota</taxon>
        <taxon>Viridiplantae</taxon>
        <taxon>Chlorophyta</taxon>
        <taxon>core chlorophytes</taxon>
        <taxon>Trebouxiophyceae</taxon>
        <taxon>Trebouxiophyceae incertae sedis</taxon>
        <taxon>Coccomyxaceae</taxon>
        <taxon>Coccomyxa</taxon>
    </lineage>
</organism>
<evidence type="ECO:0000313" key="10">
    <source>
        <dbReference type="Proteomes" id="UP001491310"/>
    </source>
</evidence>
<dbReference type="PANTHER" id="PTHR42799:SF2">
    <property type="entry name" value="MITOCHONDRIAL PEPTIDE METHIONINE SULFOXIDE REDUCTASE"/>
    <property type="match status" value="1"/>
</dbReference>
<dbReference type="EC" id="1.8.4.11" evidence="2"/>
<evidence type="ECO:0000256" key="5">
    <source>
        <dbReference type="ARBA" id="ARBA00030643"/>
    </source>
</evidence>
<dbReference type="HAMAP" id="MF_01401">
    <property type="entry name" value="MsrA"/>
    <property type="match status" value="1"/>
</dbReference>
<evidence type="ECO:0000259" key="8">
    <source>
        <dbReference type="Pfam" id="PF01625"/>
    </source>
</evidence>
<evidence type="ECO:0000256" key="2">
    <source>
        <dbReference type="ARBA" id="ARBA00012502"/>
    </source>
</evidence>
<comment type="similarity">
    <text evidence="1">Belongs to the MsrA Met sulfoxide reductase family.</text>
</comment>
<dbReference type="EMBL" id="JALJOT010000018">
    <property type="protein sequence ID" value="KAK9901361.1"/>
    <property type="molecule type" value="Genomic_DNA"/>
</dbReference>
<dbReference type="Proteomes" id="UP001491310">
    <property type="component" value="Unassembled WGS sequence"/>
</dbReference>
<dbReference type="InterPro" id="IPR036509">
    <property type="entry name" value="Met_Sox_Rdtase_MsrA_sf"/>
</dbReference>
<comment type="catalytic activity">
    <reaction evidence="7">
        <text>[thioredoxin]-disulfide + L-methionine + H2O = L-methionine (S)-S-oxide + [thioredoxin]-dithiol</text>
        <dbReference type="Rhea" id="RHEA:19993"/>
        <dbReference type="Rhea" id="RHEA-COMP:10698"/>
        <dbReference type="Rhea" id="RHEA-COMP:10700"/>
        <dbReference type="ChEBI" id="CHEBI:15377"/>
        <dbReference type="ChEBI" id="CHEBI:29950"/>
        <dbReference type="ChEBI" id="CHEBI:50058"/>
        <dbReference type="ChEBI" id="CHEBI:57844"/>
        <dbReference type="ChEBI" id="CHEBI:58772"/>
        <dbReference type="EC" id="1.8.4.11"/>
    </reaction>
</comment>
<dbReference type="InterPro" id="IPR050162">
    <property type="entry name" value="MsrA_MetSO_reductase"/>
</dbReference>